<dbReference type="Proteomes" id="UP000295696">
    <property type="component" value="Unassembled WGS sequence"/>
</dbReference>
<dbReference type="SUPFAM" id="SSF49899">
    <property type="entry name" value="Concanavalin A-like lectins/glucanases"/>
    <property type="match status" value="1"/>
</dbReference>
<proteinExistence type="predicted"/>
<name>A0A4R3JLI7_9RHOB</name>
<dbReference type="Gene3D" id="2.60.120.260">
    <property type="entry name" value="Galactose-binding domain-like"/>
    <property type="match status" value="2"/>
</dbReference>
<comment type="caution">
    <text evidence="3">The sequence shown here is derived from an EMBL/GenBank/DDBJ whole genome shotgun (WGS) entry which is preliminary data.</text>
</comment>
<dbReference type="AlphaFoldDB" id="A0A4R3JLI7"/>
<gene>
    <name evidence="3" type="ORF">EDD52_101192</name>
</gene>
<evidence type="ECO:0000313" key="3">
    <source>
        <dbReference type="EMBL" id="TCS67101.1"/>
    </source>
</evidence>
<accession>A0A4R3JLI7</accession>
<feature type="domain" description="F5/8 type C" evidence="2">
    <location>
        <begin position="167"/>
        <end position="309"/>
    </location>
</feature>
<dbReference type="Pfam" id="PF00754">
    <property type="entry name" value="F5_F8_type_C"/>
    <property type="match status" value="1"/>
</dbReference>
<evidence type="ECO:0000313" key="4">
    <source>
        <dbReference type="Proteomes" id="UP000295696"/>
    </source>
</evidence>
<dbReference type="InterPro" id="IPR014895">
    <property type="entry name" value="Alginate_lyase_2"/>
</dbReference>
<keyword evidence="3" id="KW-0456">Lyase</keyword>
<dbReference type="Gene3D" id="2.60.120.200">
    <property type="match status" value="1"/>
</dbReference>
<evidence type="ECO:0000259" key="2">
    <source>
        <dbReference type="PROSITE" id="PS50022"/>
    </source>
</evidence>
<dbReference type="PROSITE" id="PS50022">
    <property type="entry name" value="FA58C_3"/>
    <property type="match status" value="1"/>
</dbReference>
<protein>
    <submittedName>
        <fullName evidence="3">Poly(Beta-D-mannuronate) lyase</fullName>
    </submittedName>
</protein>
<feature type="chain" id="PRO_5020909663" evidence="1">
    <location>
        <begin position="22"/>
        <end position="624"/>
    </location>
</feature>
<dbReference type="EMBL" id="SLZU01000001">
    <property type="protein sequence ID" value="TCS67101.1"/>
    <property type="molecule type" value="Genomic_DNA"/>
</dbReference>
<feature type="signal peptide" evidence="1">
    <location>
        <begin position="1"/>
        <end position="21"/>
    </location>
</feature>
<dbReference type="InterPro" id="IPR013320">
    <property type="entry name" value="ConA-like_dom_sf"/>
</dbReference>
<keyword evidence="1" id="KW-0732">Signal</keyword>
<organism evidence="3 4">
    <name type="scientific">Primorskyibacter sedentarius</name>
    <dbReference type="NCBI Taxonomy" id="745311"/>
    <lineage>
        <taxon>Bacteria</taxon>
        <taxon>Pseudomonadati</taxon>
        <taxon>Pseudomonadota</taxon>
        <taxon>Alphaproteobacteria</taxon>
        <taxon>Rhodobacterales</taxon>
        <taxon>Roseobacteraceae</taxon>
        <taxon>Primorskyibacter</taxon>
    </lineage>
</organism>
<reference evidence="3 4" key="1">
    <citation type="submission" date="2019-03" db="EMBL/GenBank/DDBJ databases">
        <title>Genomic Encyclopedia of Type Strains, Phase IV (KMG-IV): sequencing the most valuable type-strain genomes for metagenomic binning, comparative biology and taxonomic classification.</title>
        <authorList>
            <person name="Goeker M."/>
        </authorList>
    </citation>
    <scope>NUCLEOTIDE SEQUENCE [LARGE SCALE GENOMIC DNA]</scope>
    <source>
        <strain evidence="3 4">DSM 104836</strain>
    </source>
</reference>
<evidence type="ECO:0000256" key="1">
    <source>
        <dbReference type="SAM" id="SignalP"/>
    </source>
</evidence>
<dbReference type="InterPro" id="IPR008979">
    <property type="entry name" value="Galactose-bd-like_sf"/>
</dbReference>
<dbReference type="Pfam" id="PF08787">
    <property type="entry name" value="Alginate_lyase2"/>
    <property type="match status" value="1"/>
</dbReference>
<dbReference type="SUPFAM" id="SSF49785">
    <property type="entry name" value="Galactose-binding domain-like"/>
    <property type="match status" value="1"/>
</dbReference>
<dbReference type="GO" id="GO:0016829">
    <property type="term" value="F:lyase activity"/>
    <property type="evidence" value="ECO:0007669"/>
    <property type="project" value="UniProtKB-KW"/>
</dbReference>
<dbReference type="RefSeq" id="WP_165907430.1">
    <property type="nucleotide sequence ID" value="NZ_SLZU01000001.1"/>
</dbReference>
<keyword evidence="4" id="KW-1185">Reference proteome</keyword>
<dbReference type="InterPro" id="IPR000421">
    <property type="entry name" value="FA58C"/>
</dbReference>
<sequence length="624" mass="67678">MKNGPALCLAALVAGASPALAQTLTNPGFEAGWGGWNDVDPNKDATSVSGHFNTGLKSAKISKETGHFEQTVTLYPDSEYELKAFVKGPGIVGVEVAGTEVTASSAGDGENWVQLNIPFKTGADTGARVFGGWGGDEARFDDFELVAVSGPAKIAAEEVASGPREYTTLPDGCEGMGQLRVKKVRAEGDYDKEYAPDRVIDHSFDADSRWSAKGAGREIVLDLGMPQTLKELGIAFYKGHERKSHFEMAASVDGKAYAALIPRTTSAGKTTAIQRFDFDDMIARYVKIAAYGNESSEWNSILEIQPYGCGLGMIDPTGDGSDMAEYSNKGLFGLFTDVPPSENFDLSGWKITVPYDRNGDGKVDEIEEAELGSGWQDPEVFYTDPVTGGMVFRTIPAGVTTQNSSYARSELRQMMRAGDTSISTRNDDGTPTQNNWVFSSAPQEAQDMAGGVDGTLRATLAVNQVTRTGEQGKAGRVIIGQIHAKDDEPIRLYYRKLPGNKFGSIYYAHEPIGKDDIWVEVIGERKDNAENPVDGIALDEIFSYEIKVSGKEVDGVIHPMLDVKIIRDDGTEIVAPSFDMVESGYNVADDFMYFKAGAYSQNNSTLPGWRDADQVTFFKLETEH</sequence>